<dbReference type="Proteomes" id="UP000199055">
    <property type="component" value="Unassembled WGS sequence"/>
</dbReference>
<accession>A0A1H9JNB8</accession>
<dbReference type="PANTHER" id="PTHR46517">
    <property type="entry name" value="FRUCTOSE-2,6-BISPHOSPHATASE TIGAR"/>
    <property type="match status" value="1"/>
</dbReference>
<dbReference type="GO" id="GO:0004331">
    <property type="term" value="F:fructose-2,6-bisphosphate 2-phosphatase activity"/>
    <property type="evidence" value="ECO:0007669"/>
    <property type="project" value="TreeGrafter"/>
</dbReference>
<dbReference type="AlphaFoldDB" id="A0A1H9JNB8"/>
<evidence type="ECO:0000256" key="1">
    <source>
        <dbReference type="ARBA" id="ARBA00022801"/>
    </source>
</evidence>
<gene>
    <name evidence="3" type="ORF">SAMN05216481_118111</name>
</gene>
<dbReference type="GO" id="GO:0043456">
    <property type="term" value="P:regulation of pentose-phosphate shunt"/>
    <property type="evidence" value="ECO:0007669"/>
    <property type="project" value="TreeGrafter"/>
</dbReference>
<name>A0A1H9JNB8_9ACTN</name>
<sequence length="237" mass="24952">MPTLLLVRHGRSTANTSGLLAGRTPGVDLDELGTAQAAALPGRLAALPLAAAVHSPLERCRQTLAPLAGARPELPLHTEERIGECDYGDWTGRKLAELNEEPLMATVQQHPSAAAFPGGETMRGMQARAVEAVREWNERIEREHGPDATYLMCSHGDIIKSLVADALGMHLDLFQRLHVEPCSVTAIRYTPLRPFLLRLGDTGDLASLAPREADAGDSAHGAPQAGGDGGAVVGGGA</sequence>
<evidence type="ECO:0000313" key="3">
    <source>
        <dbReference type="EMBL" id="SEQ88269.1"/>
    </source>
</evidence>
<dbReference type="Pfam" id="PF00300">
    <property type="entry name" value="His_Phos_1"/>
    <property type="match status" value="1"/>
</dbReference>
<dbReference type="SUPFAM" id="SSF53254">
    <property type="entry name" value="Phosphoglycerate mutase-like"/>
    <property type="match status" value="1"/>
</dbReference>
<dbReference type="CDD" id="cd07067">
    <property type="entry name" value="HP_PGM_like"/>
    <property type="match status" value="1"/>
</dbReference>
<dbReference type="Gene3D" id="3.40.50.1240">
    <property type="entry name" value="Phosphoglycerate mutase-like"/>
    <property type="match status" value="1"/>
</dbReference>
<evidence type="ECO:0000256" key="2">
    <source>
        <dbReference type="SAM" id="MobiDB-lite"/>
    </source>
</evidence>
<dbReference type="PANTHER" id="PTHR46517:SF1">
    <property type="entry name" value="FRUCTOSE-2,6-BISPHOSPHATASE TIGAR"/>
    <property type="match status" value="1"/>
</dbReference>
<dbReference type="InterPro" id="IPR022492">
    <property type="entry name" value="Phosphomutase_MSMEG4193_put"/>
</dbReference>
<feature type="region of interest" description="Disordered" evidence="2">
    <location>
        <begin position="212"/>
        <end position="237"/>
    </location>
</feature>
<dbReference type="SMART" id="SM00855">
    <property type="entry name" value="PGAM"/>
    <property type="match status" value="1"/>
</dbReference>
<feature type="compositionally biased region" description="Gly residues" evidence="2">
    <location>
        <begin position="224"/>
        <end position="237"/>
    </location>
</feature>
<dbReference type="EMBL" id="FOET01000018">
    <property type="protein sequence ID" value="SEQ88269.1"/>
    <property type="molecule type" value="Genomic_DNA"/>
</dbReference>
<dbReference type="NCBIfam" id="TIGR03848">
    <property type="entry name" value="MSMEG_4193"/>
    <property type="match status" value="1"/>
</dbReference>
<dbReference type="InterPro" id="IPR029033">
    <property type="entry name" value="His_PPase_superfam"/>
</dbReference>
<keyword evidence="4" id="KW-1185">Reference proteome</keyword>
<dbReference type="GO" id="GO:0045820">
    <property type="term" value="P:negative regulation of glycolytic process"/>
    <property type="evidence" value="ECO:0007669"/>
    <property type="project" value="TreeGrafter"/>
</dbReference>
<dbReference type="STRING" id="403935.SAMN05216481_118111"/>
<reference evidence="3 4" key="1">
    <citation type="submission" date="2016-10" db="EMBL/GenBank/DDBJ databases">
        <authorList>
            <person name="de Groot N.N."/>
        </authorList>
    </citation>
    <scope>NUCLEOTIDE SEQUENCE [LARGE SCALE GENOMIC DNA]</scope>
    <source>
        <strain evidence="3 4">CGMCC 4.3519</strain>
    </source>
</reference>
<dbReference type="RefSeq" id="WP_093662934.1">
    <property type="nucleotide sequence ID" value="NZ_FOET01000018.1"/>
</dbReference>
<organism evidence="3 4">
    <name type="scientific">Streptomyces radiopugnans</name>
    <dbReference type="NCBI Taxonomy" id="403935"/>
    <lineage>
        <taxon>Bacteria</taxon>
        <taxon>Bacillati</taxon>
        <taxon>Actinomycetota</taxon>
        <taxon>Actinomycetes</taxon>
        <taxon>Kitasatosporales</taxon>
        <taxon>Streptomycetaceae</taxon>
        <taxon>Streptomyces</taxon>
    </lineage>
</organism>
<evidence type="ECO:0000313" key="4">
    <source>
        <dbReference type="Proteomes" id="UP000199055"/>
    </source>
</evidence>
<keyword evidence="1" id="KW-0378">Hydrolase</keyword>
<dbReference type="InterPro" id="IPR013078">
    <property type="entry name" value="His_Pase_superF_clade-1"/>
</dbReference>
<proteinExistence type="predicted"/>
<protein>
    <submittedName>
        <fullName evidence="3">Probable phosphomutase, MSMEG_4193 family</fullName>
    </submittedName>
</protein>
<dbReference type="InterPro" id="IPR051695">
    <property type="entry name" value="Phosphoglycerate_Mutase"/>
</dbReference>
<dbReference type="GO" id="GO:0005829">
    <property type="term" value="C:cytosol"/>
    <property type="evidence" value="ECO:0007669"/>
    <property type="project" value="TreeGrafter"/>
</dbReference>